<dbReference type="GO" id="GO:0009252">
    <property type="term" value="P:peptidoglycan biosynthetic process"/>
    <property type="evidence" value="ECO:0007669"/>
    <property type="project" value="UniProtKB-KW"/>
</dbReference>
<name>A0A3N2QBL3_9BACT</name>
<dbReference type="InterPro" id="IPR012338">
    <property type="entry name" value="Beta-lactam/transpept-like"/>
</dbReference>
<dbReference type="Proteomes" id="UP000270927">
    <property type="component" value="Unassembled WGS sequence"/>
</dbReference>
<dbReference type="InterPro" id="IPR036950">
    <property type="entry name" value="PBP_transglycosylase"/>
</dbReference>
<evidence type="ECO:0000256" key="4">
    <source>
        <dbReference type="ARBA" id="ARBA00007739"/>
    </source>
</evidence>
<organism evidence="21 22">
    <name type="scientific">Candidatus Cardinium hertigii</name>
    <dbReference type="NCBI Taxonomy" id="247481"/>
    <lineage>
        <taxon>Bacteria</taxon>
        <taxon>Pseudomonadati</taxon>
        <taxon>Bacteroidota</taxon>
        <taxon>Cytophagia</taxon>
        <taxon>Cytophagales</taxon>
        <taxon>Amoebophilaceae</taxon>
        <taxon>Candidatus Cardinium</taxon>
    </lineage>
</organism>
<sequence length="771" mass="87516">MNEKKIIKSLWIFFIGGLITIATYLFSVQVDFYHLYGGMPSTDVLENPQSELASELYTADGMLLGKYFDFRNNRSPITYEEIAPSMIHALIASEDCRFEQHAGIDLRGLTRAFFISILLQQNKGGGSTLTQQLAKNLFNIRKELNYKGKCSHIPLLNKLIFKTKEWLLAVQLERAYTKQEIIVMYLNTVTFGSNTYGIKVAARTFFNTKPIALRVEEAALLVGMLRAPTRYSPLIHPENAKHIRNIVLSLMVKNNFLKKSEYNLISEMPIELHYQEENYQQGIAPYFRAAARDFLLKWTQANGYDLFADGLRIYTTIDSRVQTHAEAALKEHMALLQGTFDEHWKNSNPWIDENGKEMDNYIETEIKKTKLYKKLLEKYGEDIEAIDTELHTAIPVELFSWQGPIKTIMSPFEKFKQHRRILQAGCMAMDPHTGHIKAWVGGINFAHFQYDHIKKSKRQAGSTFKPIVYTVALDNGYLPTDKVVDEPVPFLQYDGKIWTAQNAWKAYTRKKITLRYAMAKSYNSVTCYLVKQLTPKLVATYAQNMGIKGPLEAVPSIGLGSSDVSIYEMVGAYSTFLNKGVWTEPFFITHITDKQGNILQSFIPQTYEAIHEDTADLMTYMLKGSLDEGALRGVSSALKDNNEIAGKSGTTSNHSDGWFIGLTQGLCTGVWVGGEDRCIHFRDFELGQGAVTARPIWEKFILKLYNDPDTVYQKGPLVDPSIPLSEKVKNIIQTKKNYDVQPASDTSVNTSRDSNHTKKAVIEELDINNIF</sequence>
<dbReference type="AlphaFoldDB" id="A0A3N2QBL3"/>
<evidence type="ECO:0000256" key="7">
    <source>
        <dbReference type="ARBA" id="ARBA00022670"/>
    </source>
</evidence>
<dbReference type="GO" id="GO:0071555">
    <property type="term" value="P:cell wall organization"/>
    <property type="evidence" value="ECO:0007669"/>
    <property type="project" value="UniProtKB-KW"/>
</dbReference>
<keyword evidence="13 18" id="KW-0472">Membrane</keyword>
<dbReference type="PANTHER" id="PTHR32282:SF11">
    <property type="entry name" value="PENICILLIN-BINDING PROTEIN 1B"/>
    <property type="match status" value="1"/>
</dbReference>
<keyword evidence="5" id="KW-1003">Cell membrane</keyword>
<evidence type="ECO:0000256" key="14">
    <source>
        <dbReference type="ARBA" id="ARBA00023268"/>
    </source>
</evidence>
<dbReference type="GO" id="GO:0005886">
    <property type="term" value="C:plasma membrane"/>
    <property type="evidence" value="ECO:0007669"/>
    <property type="project" value="UniProtKB-SubCell"/>
</dbReference>
<evidence type="ECO:0000256" key="1">
    <source>
        <dbReference type="ARBA" id="ARBA00004236"/>
    </source>
</evidence>
<dbReference type="Gene3D" id="3.40.710.10">
    <property type="entry name" value="DD-peptidase/beta-lactamase superfamily"/>
    <property type="match status" value="2"/>
</dbReference>
<dbReference type="GO" id="GO:0006508">
    <property type="term" value="P:proteolysis"/>
    <property type="evidence" value="ECO:0007669"/>
    <property type="project" value="UniProtKB-KW"/>
</dbReference>
<keyword evidence="12" id="KW-0573">Peptidoglycan synthesis</keyword>
<keyword evidence="18" id="KW-1133">Transmembrane helix</keyword>
<dbReference type="GO" id="GO:0030288">
    <property type="term" value="C:outer membrane-bounded periplasmic space"/>
    <property type="evidence" value="ECO:0007669"/>
    <property type="project" value="TreeGrafter"/>
</dbReference>
<dbReference type="InterPro" id="IPR050396">
    <property type="entry name" value="Glycosyltr_51/Transpeptidase"/>
</dbReference>
<comment type="catalytic activity">
    <reaction evidence="16">
        <text>Preferential cleavage: (Ac)2-L-Lys-D-Ala-|-D-Ala. Also transpeptidation of peptidyl-alanyl moieties that are N-acyl substituents of D-alanine.</text>
        <dbReference type="EC" id="3.4.16.4"/>
    </reaction>
</comment>
<keyword evidence="7" id="KW-0645">Protease</keyword>
<proteinExistence type="inferred from homology"/>
<dbReference type="EMBL" id="RARA01000025">
    <property type="protein sequence ID" value="ROT47185.1"/>
    <property type="molecule type" value="Genomic_DNA"/>
</dbReference>
<comment type="caution">
    <text evidence="21">The sequence shown here is derived from an EMBL/GenBank/DDBJ whole genome shotgun (WGS) entry which is preliminary data.</text>
</comment>
<evidence type="ECO:0000256" key="18">
    <source>
        <dbReference type="SAM" id="Phobius"/>
    </source>
</evidence>
<protein>
    <submittedName>
        <fullName evidence="21">Penicillin-binding protein</fullName>
    </submittedName>
</protein>
<dbReference type="GO" id="GO:0008360">
    <property type="term" value="P:regulation of cell shape"/>
    <property type="evidence" value="ECO:0007669"/>
    <property type="project" value="UniProtKB-KW"/>
</dbReference>
<dbReference type="OrthoDB" id="9766909at2"/>
<keyword evidence="9" id="KW-0808">Transferase</keyword>
<gene>
    <name evidence="21" type="ORF">EDM02_03415</name>
</gene>
<dbReference type="RefSeq" id="WP_123663080.1">
    <property type="nucleotide sequence ID" value="NZ_RARA01000025.1"/>
</dbReference>
<keyword evidence="11" id="KW-0133">Cell shape</keyword>
<evidence type="ECO:0000313" key="22">
    <source>
        <dbReference type="Proteomes" id="UP000270927"/>
    </source>
</evidence>
<evidence type="ECO:0000256" key="10">
    <source>
        <dbReference type="ARBA" id="ARBA00022801"/>
    </source>
</evidence>
<dbReference type="Pfam" id="PF00912">
    <property type="entry name" value="Transgly"/>
    <property type="match status" value="1"/>
</dbReference>
<keyword evidence="14" id="KW-0511">Multifunctional enzyme</keyword>
<dbReference type="InterPro" id="IPR001264">
    <property type="entry name" value="Glyco_trans_51"/>
</dbReference>
<dbReference type="SUPFAM" id="SSF53955">
    <property type="entry name" value="Lysozyme-like"/>
    <property type="match status" value="1"/>
</dbReference>
<evidence type="ECO:0000256" key="2">
    <source>
        <dbReference type="ARBA" id="ARBA00004752"/>
    </source>
</evidence>
<evidence type="ECO:0000256" key="11">
    <source>
        <dbReference type="ARBA" id="ARBA00022960"/>
    </source>
</evidence>
<evidence type="ECO:0000256" key="5">
    <source>
        <dbReference type="ARBA" id="ARBA00022475"/>
    </source>
</evidence>
<evidence type="ECO:0000256" key="16">
    <source>
        <dbReference type="ARBA" id="ARBA00034000"/>
    </source>
</evidence>
<dbReference type="SUPFAM" id="SSF56601">
    <property type="entry name" value="beta-lactamase/transpeptidase-like"/>
    <property type="match status" value="1"/>
</dbReference>
<feature type="domain" description="Glycosyl transferase family 51" evidence="20">
    <location>
        <begin position="64"/>
        <end position="251"/>
    </location>
</feature>
<dbReference type="Gene3D" id="1.10.3810.10">
    <property type="entry name" value="Biosynthetic peptidoglycan transglycosylase-like"/>
    <property type="match status" value="1"/>
</dbReference>
<keyword evidence="18" id="KW-0812">Transmembrane</keyword>
<accession>A0A3N2QBL3</accession>
<dbReference type="InterPro" id="IPR001460">
    <property type="entry name" value="PCN-bd_Tpept"/>
</dbReference>
<keyword evidence="10" id="KW-0378">Hydrolase</keyword>
<dbReference type="InterPro" id="IPR023346">
    <property type="entry name" value="Lysozyme-like_dom_sf"/>
</dbReference>
<comment type="similarity">
    <text evidence="4">In the N-terminal section; belongs to the glycosyltransferase 51 family.</text>
</comment>
<feature type="transmembrane region" description="Helical" evidence="18">
    <location>
        <begin position="7"/>
        <end position="26"/>
    </location>
</feature>
<evidence type="ECO:0000256" key="17">
    <source>
        <dbReference type="ARBA" id="ARBA00049902"/>
    </source>
</evidence>
<reference evidence="21 22" key="1">
    <citation type="submission" date="2018-09" db="EMBL/GenBank/DDBJ databases">
        <title>Comparative Genomics of Wolbachia-Cardinium Dual Endosymbiosis in a Plant-Parasitic Nematode.</title>
        <authorList>
            <person name="Brown A.M.V."/>
            <person name="Wasala S.K."/>
            <person name="Howe D.K."/>
            <person name="Peetz A.B."/>
            <person name="Zasada I.A."/>
            <person name="Denver D.R."/>
        </authorList>
    </citation>
    <scope>NUCLEOTIDE SEQUENCE [LARGE SCALE GENOMIC DNA]</scope>
    <source>
        <strain evidence="21 22">Pp_1</strain>
    </source>
</reference>
<keyword evidence="8" id="KW-0328">Glycosyltransferase</keyword>
<evidence type="ECO:0000256" key="13">
    <source>
        <dbReference type="ARBA" id="ARBA00023136"/>
    </source>
</evidence>
<feature type="domain" description="Penicillin-binding protein transpeptidase" evidence="19">
    <location>
        <begin position="425"/>
        <end position="661"/>
    </location>
</feature>
<comment type="pathway">
    <text evidence="2">Cell wall biogenesis; peptidoglycan biosynthesis.</text>
</comment>
<evidence type="ECO:0000259" key="19">
    <source>
        <dbReference type="Pfam" id="PF00905"/>
    </source>
</evidence>
<evidence type="ECO:0000256" key="8">
    <source>
        <dbReference type="ARBA" id="ARBA00022676"/>
    </source>
</evidence>
<keyword evidence="6" id="KW-0121">Carboxypeptidase</keyword>
<evidence type="ECO:0000313" key="21">
    <source>
        <dbReference type="EMBL" id="ROT47185.1"/>
    </source>
</evidence>
<evidence type="ECO:0000256" key="6">
    <source>
        <dbReference type="ARBA" id="ARBA00022645"/>
    </source>
</evidence>
<comment type="similarity">
    <text evidence="3">In the C-terminal section; belongs to the transpeptidase family.</text>
</comment>
<evidence type="ECO:0000256" key="15">
    <source>
        <dbReference type="ARBA" id="ARBA00023316"/>
    </source>
</evidence>
<dbReference type="GO" id="GO:0008658">
    <property type="term" value="F:penicillin binding"/>
    <property type="evidence" value="ECO:0007669"/>
    <property type="project" value="InterPro"/>
</dbReference>
<comment type="subcellular location">
    <subcellularLocation>
        <location evidence="1">Cell membrane</location>
    </subcellularLocation>
</comment>
<evidence type="ECO:0000256" key="3">
    <source>
        <dbReference type="ARBA" id="ARBA00007090"/>
    </source>
</evidence>
<comment type="catalytic activity">
    <reaction evidence="17">
        <text>[GlcNAc-(1-&gt;4)-Mur2Ac(oyl-L-Ala-gamma-D-Glu-L-Lys-D-Ala-D-Ala)](n)-di-trans,octa-cis-undecaprenyl diphosphate + beta-D-GlcNAc-(1-&gt;4)-Mur2Ac(oyl-L-Ala-gamma-D-Glu-L-Lys-D-Ala-D-Ala)-di-trans,octa-cis-undecaprenyl diphosphate = [GlcNAc-(1-&gt;4)-Mur2Ac(oyl-L-Ala-gamma-D-Glu-L-Lys-D-Ala-D-Ala)](n+1)-di-trans,octa-cis-undecaprenyl diphosphate + di-trans,octa-cis-undecaprenyl diphosphate + H(+)</text>
        <dbReference type="Rhea" id="RHEA:23708"/>
        <dbReference type="Rhea" id="RHEA-COMP:9602"/>
        <dbReference type="Rhea" id="RHEA-COMP:9603"/>
        <dbReference type="ChEBI" id="CHEBI:15378"/>
        <dbReference type="ChEBI" id="CHEBI:58405"/>
        <dbReference type="ChEBI" id="CHEBI:60033"/>
        <dbReference type="ChEBI" id="CHEBI:78435"/>
        <dbReference type="EC" id="2.4.99.28"/>
    </reaction>
</comment>
<dbReference type="GO" id="GO:0009002">
    <property type="term" value="F:serine-type D-Ala-D-Ala carboxypeptidase activity"/>
    <property type="evidence" value="ECO:0007669"/>
    <property type="project" value="UniProtKB-EC"/>
</dbReference>
<keyword evidence="15" id="KW-0961">Cell wall biogenesis/degradation</keyword>
<dbReference type="GO" id="GO:0008955">
    <property type="term" value="F:peptidoglycan glycosyltransferase activity"/>
    <property type="evidence" value="ECO:0007669"/>
    <property type="project" value="UniProtKB-EC"/>
</dbReference>
<evidence type="ECO:0000256" key="9">
    <source>
        <dbReference type="ARBA" id="ARBA00022679"/>
    </source>
</evidence>
<dbReference type="PANTHER" id="PTHR32282">
    <property type="entry name" value="BINDING PROTEIN TRANSPEPTIDASE, PUTATIVE-RELATED"/>
    <property type="match status" value="1"/>
</dbReference>
<evidence type="ECO:0000259" key="20">
    <source>
        <dbReference type="Pfam" id="PF00912"/>
    </source>
</evidence>
<dbReference type="Pfam" id="PF00905">
    <property type="entry name" value="Transpeptidase"/>
    <property type="match status" value="1"/>
</dbReference>
<keyword evidence="22" id="KW-1185">Reference proteome</keyword>
<evidence type="ECO:0000256" key="12">
    <source>
        <dbReference type="ARBA" id="ARBA00022984"/>
    </source>
</evidence>